<dbReference type="GO" id="GO:0016491">
    <property type="term" value="F:oxidoreductase activity"/>
    <property type="evidence" value="ECO:0007669"/>
    <property type="project" value="UniProtKB-KW"/>
</dbReference>
<dbReference type="GO" id="GO:0005737">
    <property type="term" value="C:cytoplasm"/>
    <property type="evidence" value="ECO:0007669"/>
    <property type="project" value="TreeGrafter"/>
</dbReference>
<dbReference type="Gene3D" id="3.50.50.60">
    <property type="entry name" value="FAD/NAD(P)-binding domain"/>
    <property type="match status" value="1"/>
</dbReference>
<dbReference type="Gene3D" id="3.30.9.10">
    <property type="entry name" value="D-Amino Acid Oxidase, subunit A, domain 2"/>
    <property type="match status" value="1"/>
</dbReference>
<dbReference type="PANTHER" id="PTHR13847:SF289">
    <property type="entry name" value="GLYCINE OXIDASE"/>
    <property type="match status" value="1"/>
</dbReference>
<dbReference type="EMBL" id="UINC01092471">
    <property type="protein sequence ID" value="SVC46080.1"/>
    <property type="molecule type" value="Genomic_DNA"/>
</dbReference>
<evidence type="ECO:0000256" key="1">
    <source>
        <dbReference type="ARBA" id="ARBA00023002"/>
    </source>
</evidence>
<dbReference type="SUPFAM" id="SSF51905">
    <property type="entry name" value="FAD/NAD(P)-binding domain"/>
    <property type="match status" value="1"/>
</dbReference>
<organism evidence="4">
    <name type="scientific">marine metagenome</name>
    <dbReference type="NCBI Taxonomy" id="408172"/>
    <lineage>
        <taxon>unclassified sequences</taxon>
        <taxon>metagenomes</taxon>
        <taxon>ecological metagenomes</taxon>
    </lineage>
</organism>
<gene>
    <name evidence="4" type="ORF">METZ01_LOCUS298934</name>
</gene>
<feature type="transmembrane region" description="Helical" evidence="2">
    <location>
        <begin position="6"/>
        <end position="23"/>
    </location>
</feature>
<feature type="domain" description="FAD dependent oxidoreductase" evidence="3">
    <location>
        <begin position="5"/>
        <end position="236"/>
    </location>
</feature>
<dbReference type="InterPro" id="IPR036188">
    <property type="entry name" value="FAD/NAD-bd_sf"/>
</dbReference>
<dbReference type="InterPro" id="IPR006076">
    <property type="entry name" value="FAD-dep_OxRdtase"/>
</dbReference>
<sequence>MQKTDIAIIGGGIAGLWLLNVLISRGYSVVLLEKNALGGGQTSASQGMIHGGIKYALHGFLSDASETIAAMPARWRACLEGHGTLDLTTVKTLSQDYFLFSDASLTSRITAFLGSKAIEGRVESVETAGIPAALKDREFKGLVYRLQDFVIDTLSLVEELSQPYHDRIYTGEFDLEGSEGEINAIRLADDANLSAQQYVLAAGSGNGELIHRLGLPVEMQLRPLKQVIVTGSQLPELYAHVVNLKTGDKPSLTITTHYLDDNTACWYLGGQLAETGVRRSDQAQIK</sequence>
<dbReference type="AlphaFoldDB" id="A0A382MBR1"/>
<accession>A0A382MBR1</accession>
<keyword evidence="2" id="KW-0812">Transmembrane</keyword>
<dbReference type="Pfam" id="PF01266">
    <property type="entry name" value="DAO"/>
    <property type="match status" value="1"/>
</dbReference>
<keyword evidence="2" id="KW-1133">Transmembrane helix</keyword>
<reference evidence="4" key="1">
    <citation type="submission" date="2018-05" db="EMBL/GenBank/DDBJ databases">
        <authorList>
            <person name="Lanie J.A."/>
            <person name="Ng W.-L."/>
            <person name="Kazmierczak K.M."/>
            <person name="Andrzejewski T.M."/>
            <person name="Davidsen T.M."/>
            <person name="Wayne K.J."/>
            <person name="Tettelin H."/>
            <person name="Glass J.I."/>
            <person name="Rusch D."/>
            <person name="Podicherti R."/>
            <person name="Tsui H.-C.T."/>
            <person name="Winkler M.E."/>
        </authorList>
    </citation>
    <scope>NUCLEOTIDE SEQUENCE</scope>
</reference>
<feature type="non-terminal residue" evidence="4">
    <location>
        <position position="286"/>
    </location>
</feature>
<dbReference type="PANTHER" id="PTHR13847">
    <property type="entry name" value="SARCOSINE DEHYDROGENASE-RELATED"/>
    <property type="match status" value="1"/>
</dbReference>
<keyword evidence="1" id="KW-0560">Oxidoreductase</keyword>
<evidence type="ECO:0000313" key="4">
    <source>
        <dbReference type="EMBL" id="SVC46080.1"/>
    </source>
</evidence>
<name>A0A382MBR1_9ZZZZ</name>
<protein>
    <recommendedName>
        <fullName evidence="3">FAD dependent oxidoreductase domain-containing protein</fullName>
    </recommendedName>
</protein>
<evidence type="ECO:0000259" key="3">
    <source>
        <dbReference type="Pfam" id="PF01266"/>
    </source>
</evidence>
<evidence type="ECO:0000256" key="2">
    <source>
        <dbReference type="SAM" id="Phobius"/>
    </source>
</evidence>
<keyword evidence="2" id="KW-0472">Membrane</keyword>
<proteinExistence type="predicted"/>